<evidence type="ECO:0000256" key="1">
    <source>
        <dbReference type="ARBA" id="ARBA00004496"/>
    </source>
</evidence>
<dbReference type="Pfam" id="PF01300">
    <property type="entry name" value="Sua5_yciO_yrdC"/>
    <property type="match status" value="1"/>
</dbReference>
<dbReference type="GO" id="GO:0061710">
    <property type="term" value="F:L-threonylcarbamoyladenylate synthase"/>
    <property type="evidence" value="ECO:0007669"/>
    <property type="project" value="UniProtKB-EC"/>
</dbReference>
<sequence length="186" mass="20120">MLRTLGSSLLQHARARLARGGVLAYPTESCFGLGCHPASATGLRRILALKRRPMHKGMIVVGANWAQLAPYVAPLSREQQARLADYWPGPVTLLLPASRRVLPLLRGRHRKLAVRITAHPETARLCRLLGSALVSTSANLAGQRALKTGRACRQTFGAAVSVLPGQIGKRRKPSAIIDFATGRVLR</sequence>
<evidence type="ECO:0000313" key="12">
    <source>
        <dbReference type="Proteomes" id="UP000247555"/>
    </source>
</evidence>
<dbReference type="GO" id="GO:0003725">
    <property type="term" value="F:double-stranded RNA binding"/>
    <property type="evidence" value="ECO:0007669"/>
    <property type="project" value="InterPro"/>
</dbReference>
<keyword evidence="12" id="KW-1185">Reference proteome</keyword>
<dbReference type="InterPro" id="IPR017945">
    <property type="entry name" value="DHBP_synth_RibB-like_a/b_dom"/>
</dbReference>
<dbReference type="RefSeq" id="WP_110389801.1">
    <property type="nucleotide sequence ID" value="NZ_QJKI01000003.1"/>
</dbReference>
<keyword evidence="7 9" id="KW-0067">ATP-binding</keyword>
<keyword evidence="3 9" id="KW-0808">Transferase</keyword>
<dbReference type="AlphaFoldDB" id="A0A318KSB8"/>
<evidence type="ECO:0000256" key="9">
    <source>
        <dbReference type="HAMAP-Rule" id="MF_01852"/>
    </source>
</evidence>
<organism evidence="11 12">
    <name type="scientific">Rivihabitans pingtungensis</name>
    <dbReference type="NCBI Taxonomy" id="1054498"/>
    <lineage>
        <taxon>Bacteria</taxon>
        <taxon>Pseudomonadati</taxon>
        <taxon>Pseudomonadota</taxon>
        <taxon>Betaproteobacteria</taxon>
        <taxon>Neisseriales</taxon>
        <taxon>Aquaspirillaceae</taxon>
        <taxon>Rivihabitans</taxon>
    </lineage>
</organism>
<feature type="domain" description="YrdC-like" evidence="10">
    <location>
        <begin position="7"/>
        <end position="186"/>
    </location>
</feature>
<evidence type="ECO:0000256" key="8">
    <source>
        <dbReference type="ARBA" id="ARBA00048366"/>
    </source>
</evidence>
<comment type="caution">
    <text evidence="11">The sequence shown here is derived from an EMBL/GenBank/DDBJ whole genome shotgun (WGS) entry which is preliminary data.</text>
</comment>
<evidence type="ECO:0000256" key="4">
    <source>
        <dbReference type="ARBA" id="ARBA00022694"/>
    </source>
</evidence>
<dbReference type="PANTHER" id="PTHR17490:SF18">
    <property type="entry name" value="THREONYLCARBAMOYL-AMP SYNTHASE"/>
    <property type="match status" value="1"/>
</dbReference>
<dbReference type="Proteomes" id="UP000247555">
    <property type="component" value="Unassembled WGS sequence"/>
</dbReference>
<evidence type="ECO:0000256" key="3">
    <source>
        <dbReference type="ARBA" id="ARBA00022679"/>
    </source>
</evidence>
<keyword evidence="6 9" id="KW-0547">Nucleotide-binding</keyword>
<accession>A0A318KSB8</accession>
<evidence type="ECO:0000256" key="6">
    <source>
        <dbReference type="ARBA" id="ARBA00022741"/>
    </source>
</evidence>
<comment type="function">
    <text evidence="9">Required for the formation of a threonylcarbamoyl group on adenosine at position 37 (t(6)A37) in tRNAs that read codons beginning with adenine. Catalyzes the conversion of L-threonine, HCO(3)(-)/CO(2) and ATP to give threonylcarbamoyl-AMP (TC-AMP) as the acyladenylate intermediate, with the release of diphosphate.</text>
</comment>
<evidence type="ECO:0000256" key="7">
    <source>
        <dbReference type="ARBA" id="ARBA00022840"/>
    </source>
</evidence>
<dbReference type="PANTHER" id="PTHR17490">
    <property type="entry name" value="SUA5"/>
    <property type="match status" value="1"/>
</dbReference>
<dbReference type="OrthoDB" id="9814580at2"/>
<dbReference type="GO" id="GO:0002949">
    <property type="term" value="P:tRNA threonylcarbamoyladenosine modification"/>
    <property type="evidence" value="ECO:0007669"/>
    <property type="project" value="UniProtKB-UniRule"/>
</dbReference>
<dbReference type="EC" id="2.7.7.87" evidence="9"/>
<comment type="subcellular location">
    <subcellularLocation>
        <location evidence="1 9">Cytoplasm</location>
    </subcellularLocation>
</comment>
<proteinExistence type="inferred from homology"/>
<comment type="similarity">
    <text evidence="9">Belongs to the SUA5 family. TsaC subfamily.</text>
</comment>
<dbReference type="HAMAP" id="MF_01852">
    <property type="entry name" value="TsaC"/>
    <property type="match status" value="1"/>
</dbReference>
<keyword evidence="5 9" id="KW-0548">Nucleotidyltransferase</keyword>
<dbReference type="GO" id="GO:0006450">
    <property type="term" value="P:regulation of translational fidelity"/>
    <property type="evidence" value="ECO:0007669"/>
    <property type="project" value="TreeGrafter"/>
</dbReference>
<keyword evidence="4 9" id="KW-0819">tRNA processing</keyword>
<evidence type="ECO:0000256" key="5">
    <source>
        <dbReference type="ARBA" id="ARBA00022695"/>
    </source>
</evidence>
<dbReference type="InterPro" id="IPR050156">
    <property type="entry name" value="TC-AMP_synthase_SUA5"/>
</dbReference>
<dbReference type="PROSITE" id="PS51163">
    <property type="entry name" value="YRDC"/>
    <property type="match status" value="1"/>
</dbReference>
<name>A0A318KSB8_9NEIS</name>
<gene>
    <name evidence="9" type="primary">tsaC</name>
    <name evidence="11" type="ORF">DFR34_103105</name>
</gene>
<dbReference type="SUPFAM" id="SSF55821">
    <property type="entry name" value="YrdC/RibB"/>
    <property type="match status" value="1"/>
</dbReference>
<dbReference type="GO" id="GO:0005737">
    <property type="term" value="C:cytoplasm"/>
    <property type="evidence" value="ECO:0007669"/>
    <property type="project" value="UniProtKB-SubCell"/>
</dbReference>
<dbReference type="GO" id="GO:0000049">
    <property type="term" value="F:tRNA binding"/>
    <property type="evidence" value="ECO:0007669"/>
    <property type="project" value="TreeGrafter"/>
</dbReference>
<reference evidence="11 12" key="1">
    <citation type="submission" date="2018-05" db="EMBL/GenBank/DDBJ databases">
        <title>Genomic Encyclopedia of Type Strains, Phase IV (KMG-IV): sequencing the most valuable type-strain genomes for metagenomic binning, comparative biology and taxonomic classification.</title>
        <authorList>
            <person name="Goeker M."/>
        </authorList>
    </citation>
    <scope>NUCLEOTIDE SEQUENCE [LARGE SCALE GENOMIC DNA]</scope>
    <source>
        <strain evidence="11 12">DSM 29661</strain>
    </source>
</reference>
<evidence type="ECO:0000259" key="10">
    <source>
        <dbReference type="PROSITE" id="PS51163"/>
    </source>
</evidence>
<evidence type="ECO:0000313" key="11">
    <source>
        <dbReference type="EMBL" id="PXX80764.1"/>
    </source>
</evidence>
<dbReference type="EMBL" id="QJKI01000003">
    <property type="protein sequence ID" value="PXX80764.1"/>
    <property type="molecule type" value="Genomic_DNA"/>
</dbReference>
<keyword evidence="2 9" id="KW-0963">Cytoplasm</keyword>
<dbReference type="GO" id="GO:0005524">
    <property type="term" value="F:ATP binding"/>
    <property type="evidence" value="ECO:0007669"/>
    <property type="project" value="UniProtKB-UniRule"/>
</dbReference>
<dbReference type="InterPro" id="IPR006070">
    <property type="entry name" value="Sua5-like_dom"/>
</dbReference>
<dbReference type="InterPro" id="IPR023535">
    <property type="entry name" value="TC-AMP_synthase"/>
</dbReference>
<dbReference type="Gene3D" id="3.90.870.10">
    <property type="entry name" value="DHBP synthase"/>
    <property type="match status" value="1"/>
</dbReference>
<comment type="catalytic activity">
    <reaction evidence="8 9">
        <text>L-threonine + hydrogencarbonate + ATP = L-threonylcarbamoyladenylate + diphosphate + H2O</text>
        <dbReference type="Rhea" id="RHEA:36407"/>
        <dbReference type="ChEBI" id="CHEBI:15377"/>
        <dbReference type="ChEBI" id="CHEBI:17544"/>
        <dbReference type="ChEBI" id="CHEBI:30616"/>
        <dbReference type="ChEBI" id="CHEBI:33019"/>
        <dbReference type="ChEBI" id="CHEBI:57926"/>
        <dbReference type="ChEBI" id="CHEBI:73682"/>
        <dbReference type="EC" id="2.7.7.87"/>
    </reaction>
</comment>
<evidence type="ECO:0000256" key="2">
    <source>
        <dbReference type="ARBA" id="ARBA00022490"/>
    </source>
</evidence>
<protein>
    <recommendedName>
        <fullName evidence="9">Threonylcarbamoyl-AMP synthase</fullName>
        <shortName evidence="9">TC-AMP synthase</shortName>
        <ecNumber evidence="9">2.7.7.87</ecNumber>
    </recommendedName>
    <alternativeName>
        <fullName evidence="9">L-threonylcarbamoyladenylate synthase</fullName>
    </alternativeName>
    <alternativeName>
        <fullName evidence="9">t(6)A37 threonylcarbamoyladenosine biosynthesis protein TsaC</fullName>
    </alternativeName>
    <alternativeName>
        <fullName evidence="9">tRNA threonylcarbamoyladenosine biosynthesis protein TsaC</fullName>
    </alternativeName>
</protein>